<dbReference type="Pfam" id="PF02129">
    <property type="entry name" value="Peptidase_S15"/>
    <property type="match status" value="1"/>
</dbReference>
<dbReference type="PANTHER" id="PTHR22946">
    <property type="entry name" value="DIENELACTONE HYDROLASE DOMAIN-CONTAINING PROTEIN-RELATED"/>
    <property type="match status" value="1"/>
</dbReference>
<reference evidence="6" key="1">
    <citation type="submission" date="2016-10" db="EMBL/GenBank/DDBJ databases">
        <title>Frankia sp. NRRL B-16386 Genome sequencing.</title>
        <authorList>
            <person name="Ghodhbane-Gtari F."/>
            <person name="Swanson E."/>
            <person name="Gueddou A."/>
            <person name="Hezbri K."/>
            <person name="Ktari K."/>
            <person name="Nouioui I."/>
            <person name="Morris K."/>
            <person name="Simpson S."/>
            <person name="Abebe-Akele F."/>
            <person name="Thomas K."/>
            <person name="Gtari M."/>
            <person name="Tisa L.S."/>
        </authorList>
    </citation>
    <scope>NUCLEOTIDE SEQUENCE [LARGE SCALE GENOMIC DNA]</scope>
    <source>
        <strain evidence="6">NRRL B-16386</strain>
    </source>
</reference>
<dbReference type="GO" id="GO:0008239">
    <property type="term" value="F:dipeptidyl-peptidase activity"/>
    <property type="evidence" value="ECO:0007669"/>
    <property type="project" value="InterPro"/>
</dbReference>
<evidence type="ECO:0000313" key="5">
    <source>
        <dbReference type="EMBL" id="ONH27821.1"/>
    </source>
</evidence>
<keyword evidence="3" id="KW-0732">Signal</keyword>
<feature type="domain" description="Xaa-Pro dipeptidyl-peptidase C-terminal" evidence="4">
    <location>
        <begin position="333"/>
        <end position="518"/>
    </location>
</feature>
<dbReference type="PANTHER" id="PTHR22946:SF9">
    <property type="entry name" value="POLYKETIDE TRANSFERASE AF380"/>
    <property type="match status" value="1"/>
</dbReference>
<proteinExistence type="inferred from homology"/>
<protein>
    <submittedName>
        <fullName evidence="5">Peptidase S15</fullName>
    </submittedName>
</protein>
<name>A0A1V2I7U6_9ACTN</name>
<evidence type="ECO:0000256" key="2">
    <source>
        <dbReference type="ARBA" id="ARBA00022801"/>
    </source>
</evidence>
<dbReference type="InterPro" id="IPR050261">
    <property type="entry name" value="FrsA_esterase"/>
</dbReference>
<organism evidence="5 6">
    <name type="scientific">Pseudofrankia asymbiotica</name>
    <dbReference type="NCBI Taxonomy" id="1834516"/>
    <lineage>
        <taxon>Bacteria</taxon>
        <taxon>Bacillati</taxon>
        <taxon>Actinomycetota</taxon>
        <taxon>Actinomycetes</taxon>
        <taxon>Frankiales</taxon>
        <taxon>Frankiaceae</taxon>
        <taxon>Pseudofrankia</taxon>
    </lineage>
</organism>
<evidence type="ECO:0000259" key="4">
    <source>
        <dbReference type="SMART" id="SM00939"/>
    </source>
</evidence>
<evidence type="ECO:0000313" key="6">
    <source>
        <dbReference type="Proteomes" id="UP000188929"/>
    </source>
</evidence>
<evidence type="ECO:0000256" key="3">
    <source>
        <dbReference type="SAM" id="SignalP"/>
    </source>
</evidence>
<dbReference type="OrthoDB" id="9804819at2"/>
<keyword evidence="2" id="KW-0378">Hydrolase</keyword>
<dbReference type="GO" id="GO:0052689">
    <property type="term" value="F:carboxylic ester hydrolase activity"/>
    <property type="evidence" value="ECO:0007669"/>
    <property type="project" value="UniProtKB-ARBA"/>
</dbReference>
<keyword evidence="6" id="KW-1185">Reference proteome</keyword>
<dbReference type="InterPro" id="IPR013736">
    <property type="entry name" value="Xaa-Pro_dipept_C"/>
</dbReference>
<dbReference type="SUPFAM" id="SSF53474">
    <property type="entry name" value="alpha/beta-Hydrolases"/>
    <property type="match status" value="1"/>
</dbReference>
<dbReference type="SMART" id="SM00939">
    <property type="entry name" value="PepX_C"/>
    <property type="match status" value="1"/>
</dbReference>
<evidence type="ECO:0000256" key="1">
    <source>
        <dbReference type="ARBA" id="ARBA00008645"/>
    </source>
</evidence>
<dbReference type="EMBL" id="MOMC01000044">
    <property type="protein sequence ID" value="ONH27821.1"/>
    <property type="molecule type" value="Genomic_DNA"/>
</dbReference>
<dbReference type="AlphaFoldDB" id="A0A1V2I7U6"/>
<dbReference type="InterPro" id="IPR029058">
    <property type="entry name" value="AB_hydrolase_fold"/>
</dbReference>
<dbReference type="InterPro" id="IPR000383">
    <property type="entry name" value="Xaa-Pro-like_dom"/>
</dbReference>
<accession>A0A1V2I7U6</accession>
<feature type="signal peptide" evidence="3">
    <location>
        <begin position="1"/>
        <end position="28"/>
    </location>
</feature>
<comment type="similarity">
    <text evidence="1">Belongs to the AB hydrolase superfamily.</text>
</comment>
<feature type="chain" id="PRO_5039342234" evidence="3">
    <location>
        <begin position="29"/>
        <end position="528"/>
    </location>
</feature>
<dbReference type="STRING" id="1834516.BL253_21300"/>
<dbReference type="PROSITE" id="PS51257">
    <property type="entry name" value="PROKAR_LIPOPROTEIN"/>
    <property type="match status" value="1"/>
</dbReference>
<comment type="caution">
    <text evidence="5">The sequence shown here is derived from an EMBL/GenBank/DDBJ whole genome shotgun (WGS) entry which is preliminary data.</text>
</comment>
<dbReference type="Gene3D" id="3.40.50.1820">
    <property type="entry name" value="alpha/beta hydrolase"/>
    <property type="match status" value="2"/>
</dbReference>
<dbReference type="Proteomes" id="UP000188929">
    <property type="component" value="Unassembled WGS sequence"/>
</dbReference>
<sequence>MMARPNRHPVRRPARLAAAVVLTSLILASCGGSGDSKPEAPRAAVGAAPAAVGTGAAVAARTTKVASFDGTQIVTHFFPAAGLRAGGRAPTVLDGPGWGQPGETDPAAATGSIAPLVAAGYNVVTWDPRGFGGSGGAAHTDYAPFEGRDVAALVAWLARQPETQLDATGDPRVGMVGGSYGGGIQFIAAASDPRVDAIVPSIAWNSLPDSLYPDGVNKAGWAGLLCQIGQSGKNRLDTHVVDSCRAATAFGVPPADVMDWYADHGPAALLGKIRVPTLIIQGTVDTLFPLAQGIRNYQALRGRVPLKMVWFCGGHGECLTNPGPADHTEQLTISWLDRYLRQRQGTATGPGFEYVDDTGTWYGADSYPLAAAGSLAATGQGVLTLDPSMTSGSPTAAAPAAAGTAVEVAVPPPSAAGAIVGAPKLTVAYQGTADPAGAVVYAQLVDTDRHVVVDNQAVPVKLDLDGQRHSVSVDLATVAWHVTPGSHLVLQVVAGSALFAPQNSRGSVSLSLSLTVPLAKAGTPIPAS</sequence>
<gene>
    <name evidence="5" type="ORF">BL253_21300</name>
</gene>